<proteinExistence type="predicted"/>
<feature type="domain" description="Card1 CARF" evidence="2">
    <location>
        <begin position="3"/>
        <end position="126"/>
    </location>
</feature>
<dbReference type="EMBL" id="MASQ01000070">
    <property type="protein sequence ID" value="OCB03342.1"/>
    <property type="molecule type" value="Genomic_DNA"/>
</dbReference>
<dbReference type="AlphaFoldDB" id="A0A1B9C052"/>
<dbReference type="Gene3D" id="1.10.10.680">
    <property type="entry name" value="Hypothetical protein VC1899 (Restriction endonuclease-like)"/>
    <property type="match status" value="1"/>
</dbReference>
<evidence type="ECO:0008006" key="5">
    <source>
        <dbReference type="Google" id="ProtNLM"/>
    </source>
</evidence>
<comment type="caution">
    <text evidence="3">The sequence shown here is derived from an EMBL/GenBank/DDBJ whole genome shotgun (WGS) entry which is preliminary data.</text>
</comment>
<dbReference type="InterPro" id="IPR015093">
    <property type="entry name" value="Card1_endonucl_dom"/>
</dbReference>
<evidence type="ECO:0000313" key="4">
    <source>
        <dbReference type="Proteomes" id="UP000093129"/>
    </source>
</evidence>
<name>A0A1B9C052_9PROT</name>
<dbReference type="Pfam" id="PF09002">
    <property type="entry name" value="Card1_endonuc"/>
    <property type="match status" value="1"/>
</dbReference>
<reference evidence="3 4" key="1">
    <citation type="submission" date="2016-07" db="EMBL/GenBank/DDBJ databases">
        <title>Draft genome of a psychrotolerant acidophile Acidithiobacillus ferrivorans strain YL15.</title>
        <authorList>
            <person name="Peng T."/>
            <person name="Ma L."/>
            <person name="Nan M."/>
            <person name="An N."/>
            <person name="Wang M."/>
            <person name="Qiu G."/>
            <person name="Zeng W."/>
        </authorList>
    </citation>
    <scope>NUCLEOTIDE SEQUENCE [LARGE SCALE GENOMIC DNA]</scope>
    <source>
        <strain evidence="3 4">YL15</strain>
    </source>
</reference>
<dbReference type="GO" id="GO:0003676">
    <property type="term" value="F:nucleic acid binding"/>
    <property type="evidence" value="ECO:0007669"/>
    <property type="project" value="InterPro"/>
</dbReference>
<dbReference type="SUPFAM" id="SSF52980">
    <property type="entry name" value="Restriction endonuclease-like"/>
    <property type="match status" value="1"/>
</dbReference>
<organism evidence="3 4">
    <name type="scientific">Acidithiobacillus ferrivorans</name>
    <dbReference type="NCBI Taxonomy" id="160808"/>
    <lineage>
        <taxon>Bacteria</taxon>
        <taxon>Pseudomonadati</taxon>
        <taxon>Pseudomonadota</taxon>
        <taxon>Acidithiobacillia</taxon>
        <taxon>Acidithiobacillales</taxon>
        <taxon>Acidithiobacillaceae</taxon>
        <taxon>Acidithiobacillus</taxon>
    </lineage>
</organism>
<dbReference type="Gene3D" id="3.40.1350.10">
    <property type="match status" value="1"/>
</dbReference>
<gene>
    <name evidence="3" type="ORF">BBC27_08305</name>
</gene>
<dbReference type="RefSeq" id="WP_065412932.1">
    <property type="nucleotide sequence ID" value="NZ_MASQ01000070.1"/>
</dbReference>
<dbReference type="InterPro" id="IPR011335">
    <property type="entry name" value="Restrct_endonuc-II-like"/>
</dbReference>
<dbReference type="Gene3D" id="3.40.50.10770">
    <property type="entry name" value="Hypothetical protein VC1899 like domain (Restriction endonuclease-like)"/>
    <property type="match status" value="1"/>
</dbReference>
<sequence>MHIHICTVSDQILPNLIPALMDRPDQVVLLASERMREQAHHLRRVLKDYHIDAEIEDGAPDSGLEGIYEFALQLREKVQARHPGASITVNTTGGTKLMSLGLVEFFRGIAQRMIYTDTAHRVIESLPGSGGAPAAVQLMEDVLDVKQYLKAQQFQPTRIRSDQAQWQANVNTRKSMCKKLGARAAEIDHFIGILNKAAAQAMDDRGENLVQPEQTLPMVPHGEWEELLIEMDTRDLLAWKRGTKSVTFKDVENTRFLSGGWLEEYVWHILKDNGVFDVRLGVEGNWLRGKGSKNEFDVLATKTNRLLYVECKTLTHREEADSVLGYKVDSLGQDLRGLFGVTWLVTARTPTPNLLDRARQSRFEVIGPQELPTLKERVLAWIGG</sequence>
<evidence type="ECO:0000313" key="3">
    <source>
        <dbReference type="EMBL" id="OCB03342.1"/>
    </source>
</evidence>
<evidence type="ECO:0000259" key="2">
    <source>
        <dbReference type="Pfam" id="PF23400"/>
    </source>
</evidence>
<dbReference type="InterPro" id="IPR011856">
    <property type="entry name" value="tRNA_endonuc-like_dom_sf"/>
</dbReference>
<evidence type="ECO:0000259" key="1">
    <source>
        <dbReference type="Pfam" id="PF09002"/>
    </source>
</evidence>
<protein>
    <recommendedName>
        <fullName evidence="5">DUF1887 domain-containing protein</fullName>
    </recommendedName>
</protein>
<dbReference type="InterPro" id="IPR056339">
    <property type="entry name" value="CARF_Card1"/>
</dbReference>
<feature type="domain" description="Card1 endonuclease" evidence="1">
    <location>
        <begin position="251"/>
        <end position="381"/>
    </location>
</feature>
<accession>A0A1B9C052</accession>
<dbReference type="Pfam" id="PF23400">
    <property type="entry name" value="CARF_Card1"/>
    <property type="match status" value="1"/>
</dbReference>
<dbReference type="Proteomes" id="UP000093129">
    <property type="component" value="Unassembled WGS sequence"/>
</dbReference>